<keyword evidence="4 7" id="KW-0812">Transmembrane</keyword>
<evidence type="ECO:0000313" key="9">
    <source>
        <dbReference type="EMBL" id="MDW5597392.1"/>
    </source>
</evidence>
<dbReference type="EMBL" id="JAWSTH010000086">
    <property type="protein sequence ID" value="MDW5597392.1"/>
    <property type="molecule type" value="Genomic_DNA"/>
</dbReference>
<feature type="transmembrane region" description="Helical" evidence="7">
    <location>
        <begin position="268"/>
        <end position="292"/>
    </location>
</feature>
<feature type="transmembrane region" description="Helical" evidence="7">
    <location>
        <begin position="20"/>
        <end position="46"/>
    </location>
</feature>
<dbReference type="PROSITE" id="PS50928">
    <property type="entry name" value="ABC_TM1"/>
    <property type="match status" value="1"/>
</dbReference>
<organism evidence="9 10">
    <name type="scientific">Conexibacter stalactiti</name>
    <dbReference type="NCBI Taxonomy" id="1940611"/>
    <lineage>
        <taxon>Bacteria</taxon>
        <taxon>Bacillati</taxon>
        <taxon>Actinomycetota</taxon>
        <taxon>Thermoleophilia</taxon>
        <taxon>Solirubrobacterales</taxon>
        <taxon>Conexibacteraceae</taxon>
        <taxon>Conexibacter</taxon>
    </lineage>
</organism>
<feature type="transmembrane region" description="Helical" evidence="7">
    <location>
        <begin position="111"/>
        <end position="132"/>
    </location>
</feature>
<keyword evidence="3" id="KW-1003">Cell membrane</keyword>
<evidence type="ECO:0000256" key="3">
    <source>
        <dbReference type="ARBA" id="ARBA00022475"/>
    </source>
</evidence>
<evidence type="ECO:0000259" key="8">
    <source>
        <dbReference type="PROSITE" id="PS50928"/>
    </source>
</evidence>
<dbReference type="CDD" id="cd06261">
    <property type="entry name" value="TM_PBP2"/>
    <property type="match status" value="1"/>
</dbReference>
<evidence type="ECO:0000256" key="4">
    <source>
        <dbReference type="ARBA" id="ARBA00022692"/>
    </source>
</evidence>
<dbReference type="Gene3D" id="1.10.3720.10">
    <property type="entry name" value="MetI-like"/>
    <property type="match status" value="1"/>
</dbReference>
<dbReference type="PANTHER" id="PTHR30193:SF37">
    <property type="entry name" value="INNER MEMBRANE ABC TRANSPORTER PERMEASE PROTEIN YCJO"/>
    <property type="match status" value="1"/>
</dbReference>
<dbReference type="InterPro" id="IPR000515">
    <property type="entry name" value="MetI-like"/>
</dbReference>
<dbReference type="SUPFAM" id="SSF161098">
    <property type="entry name" value="MetI-like"/>
    <property type="match status" value="1"/>
</dbReference>
<feature type="domain" description="ABC transmembrane type-1" evidence="8">
    <location>
        <begin position="78"/>
        <end position="289"/>
    </location>
</feature>
<sequence length="299" mass="33002">MAVAVRRRGTSAHLRARRRLGWLFLAPLLVVNVLVIIGPSIAALYYSFTDWSGIGEANWIGLDNYTRLLEDPAFRSGLLHNLQWTAIFLTVPMAMALAGAFLLSRVTRFRLLFRVAFFVPYVIASVVSASIWENLLDPQAGIGSALGIPGLEGTSFFGDPSLALPAVAFVDIWHFWGFLLVLFLASMQSIDRELYEAARVDGAGLWREFRDITLPGIRPTLVFAVVLVTIWSFLTFDYVYIITEGGPAGATETAATLLYKNVFEYNEAGYAAAMGLTLSVVAFVVMAFYGIARKLGWRV</sequence>
<dbReference type="InterPro" id="IPR035906">
    <property type="entry name" value="MetI-like_sf"/>
</dbReference>
<comment type="caution">
    <text evidence="9">The sequence shown here is derived from an EMBL/GenBank/DDBJ whole genome shotgun (WGS) entry which is preliminary data.</text>
</comment>
<keyword evidence="10" id="KW-1185">Reference proteome</keyword>
<keyword evidence="6 7" id="KW-0472">Membrane</keyword>
<evidence type="ECO:0000256" key="1">
    <source>
        <dbReference type="ARBA" id="ARBA00004651"/>
    </source>
</evidence>
<evidence type="ECO:0000313" key="10">
    <source>
        <dbReference type="Proteomes" id="UP001284601"/>
    </source>
</evidence>
<gene>
    <name evidence="9" type="ORF">R7226_23795</name>
</gene>
<keyword evidence="5 7" id="KW-1133">Transmembrane helix</keyword>
<evidence type="ECO:0000256" key="2">
    <source>
        <dbReference type="ARBA" id="ARBA00022448"/>
    </source>
</evidence>
<comment type="similarity">
    <text evidence="7">Belongs to the binding-protein-dependent transport system permease family.</text>
</comment>
<accession>A0ABU4HVP0</accession>
<protein>
    <submittedName>
        <fullName evidence="9">Sugar ABC transporter permease</fullName>
    </submittedName>
</protein>
<name>A0ABU4HVP0_9ACTN</name>
<evidence type="ECO:0000256" key="6">
    <source>
        <dbReference type="ARBA" id="ARBA00023136"/>
    </source>
</evidence>
<feature type="transmembrane region" description="Helical" evidence="7">
    <location>
        <begin position="82"/>
        <end position="104"/>
    </location>
</feature>
<reference evidence="10" key="1">
    <citation type="submission" date="2023-07" db="EMBL/GenBank/DDBJ databases">
        <title>Conexibacter stalactiti sp. nov., isolated from stalactites in a lava cave and emended description of the genus Conexibacter.</title>
        <authorList>
            <person name="Lee S.D."/>
        </authorList>
    </citation>
    <scope>NUCLEOTIDE SEQUENCE [LARGE SCALE GENOMIC DNA]</scope>
    <source>
        <strain evidence="10">KCTC 39840</strain>
    </source>
</reference>
<evidence type="ECO:0000256" key="5">
    <source>
        <dbReference type="ARBA" id="ARBA00022989"/>
    </source>
</evidence>
<evidence type="ECO:0000256" key="7">
    <source>
        <dbReference type="RuleBase" id="RU363032"/>
    </source>
</evidence>
<proteinExistence type="inferred from homology"/>
<feature type="transmembrane region" description="Helical" evidence="7">
    <location>
        <begin position="220"/>
        <end position="241"/>
    </location>
</feature>
<dbReference type="Proteomes" id="UP001284601">
    <property type="component" value="Unassembled WGS sequence"/>
</dbReference>
<dbReference type="Pfam" id="PF00528">
    <property type="entry name" value="BPD_transp_1"/>
    <property type="match status" value="1"/>
</dbReference>
<dbReference type="InterPro" id="IPR051393">
    <property type="entry name" value="ABC_transporter_permease"/>
</dbReference>
<comment type="subcellular location">
    <subcellularLocation>
        <location evidence="1 7">Cell membrane</location>
        <topology evidence="1 7">Multi-pass membrane protein</topology>
    </subcellularLocation>
</comment>
<keyword evidence="2 7" id="KW-0813">Transport</keyword>
<feature type="transmembrane region" description="Helical" evidence="7">
    <location>
        <begin position="162"/>
        <end position="185"/>
    </location>
</feature>
<dbReference type="RefSeq" id="WP_318599856.1">
    <property type="nucleotide sequence ID" value="NZ_JAWSTH010000086.1"/>
</dbReference>
<dbReference type="PANTHER" id="PTHR30193">
    <property type="entry name" value="ABC TRANSPORTER PERMEASE PROTEIN"/>
    <property type="match status" value="1"/>
</dbReference>